<reference evidence="2" key="1">
    <citation type="journal article" date="2023" name="PhytoFront">
        <title>Draft Genome Resources of Seven Strains of Tilletia horrida, Causal Agent of Kernel Smut of Rice.</title>
        <authorList>
            <person name="Khanal S."/>
            <person name="Antony Babu S."/>
            <person name="Zhou X.G."/>
        </authorList>
    </citation>
    <scope>NUCLEOTIDE SEQUENCE</scope>
    <source>
        <strain evidence="2">TX6</strain>
    </source>
</reference>
<dbReference type="PANTHER" id="PTHR28027:SF1">
    <property type="entry name" value="CAMP INDEPENDENT REGULATORY PROTEIN (AFU_ORTHOLOGUE AFUA_3G09640)"/>
    <property type="match status" value="1"/>
</dbReference>
<gene>
    <name evidence="2" type="primary">PTH2</name>
    <name evidence="2" type="ORF">OC846_005848</name>
</gene>
<feature type="compositionally biased region" description="Gly residues" evidence="1">
    <location>
        <begin position="869"/>
        <end position="884"/>
    </location>
</feature>
<feature type="compositionally biased region" description="Basic residues" evidence="1">
    <location>
        <begin position="1183"/>
        <end position="1196"/>
    </location>
</feature>
<feature type="compositionally biased region" description="Polar residues" evidence="1">
    <location>
        <begin position="854"/>
        <end position="864"/>
    </location>
</feature>
<feature type="region of interest" description="Disordered" evidence="1">
    <location>
        <begin position="1"/>
        <end position="70"/>
    </location>
</feature>
<feature type="compositionally biased region" description="Polar residues" evidence="1">
    <location>
        <begin position="959"/>
        <end position="970"/>
    </location>
</feature>
<feature type="compositionally biased region" description="Low complexity" evidence="1">
    <location>
        <begin position="825"/>
        <end position="853"/>
    </location>
</feature>
<feature type="compositionally biased region" description="Low complexity" evidence="1">
    <location>
        <begin position="42"/>
        <end position="57"/>
    </location>
</feature>
<protein>
    <submittedName>
        <fullName evidence="2">Gluconate transport-inducing protein</fullName>
    </submittedName>
</protein>
<feature type="compositionally biased region" description="Low complexity" evidence="1">
    <location>
        <begin position="665"/>
        <end position="674"/>
    </location>
</feature>
<dbReference type="GO" id="GO:0003677">
    <property type="term" value="F:DNA binding"/>
    <property type="evidence" value="ECO:0007669"/>
    <property type="project" value="TreeGrafter"/>
</dbReference>
<organism evidence="2 3">
    <name type="scientific">Tilletia horrida</name>
    <dbReference type="NCBI Taxonomy" id="155126"/>
    <lineage>
        <taxon>Eukaryota</taxon>
        <taxon>Fungi</taxon>
        <taxon>Dikarya</taxon>
        <taxon>Basidiomycota</taxon>
        <taxon>Ustilaginomycotina</taxon>
        <taxon>Exobasidiomycetes</taxon>
        <taxon>Tilletiales</taxon>
        <taxon>Tilletiaceae</taxon>
        <taxon>Tilletia</taxon>
    </lineage>
</organism>
<feature type="compositionally biased region" description="Low complexity" evidence="1">
    <location>
        <begin position="531"/>
        <end position="542"/>
    </location>
</feature>
<feature type="compositionally biased region" description="Low complexity" evidence="1">
    <location>
        <begin position="110"/>
        <end position="124"/>
    </location>
</feature>
<feature type="compositionally biased region" description="Gly residues" evidence="1">
    <location>
        <begin position="602"/>
        <end position="633"/>
    </location>
</feature>
<feature type="compositionally biased region" description="Low complexity" evidence="1">
    <location>
        <begin position="1157"/>
        <end position="1182"/>
    </location>
</feature>
<feature type="region of interest" description="Disordered" evidence="1">
    <location>
        <begin position="524"/>
        <end position="560"/>
    </location>
</feature>
<feature type="compositionally biased region" description="Low complexity" evidence="1">
    <location>
        <begin position="763"/>
        <end position="809"/>
    </location>
</feature>
<keyword evidence="3" id="KW-1185">Reference proteome</keyword>
<feature type="compositionally biased region" description="Basic residues" evidence="1">
    <location>
        <begin position="125"/>
        <end position="145"/>
    </location>
</feature>
<sequence length="1389" mass="141630">MSNYTVPFGYSQVNGNTNPNSTNPGPADNTNSSTHSAASRYSTGNTTSAGHSSGTSSHRNSASGLSTVSPQMGTMGMYNMYGNIMAPSQSDISAPPEQQTGGLLPPPSAPGMSAASTNASQSSSSHHHQAPHQQQHHHHHHHHQHQQQQQQQHPQHHQHPNLAHGGMVGINGMQPGAYMQAPYPHQGVNSGMPGMNIKGLQAGPPHTLANMHHHGQTQQQQQQQHHHPGYGHPSLGLGPPDGTNLNAAAAAAAAAASITGASAAAAAAAAAAQNPAAAHMSAGNAKMMGRPHMPYQPSEEASAQVVAAAAASGIETADPQALLHPTYIGHIKTAVDAILLLSACDHTALTGKAQPGTETEVADDGLPRPKRVTRRLLDGERASLIHSGSIFVWDEKEAGMRRWTDGRCWSASRVSGCFLTYRELEGKKKTPAQAALIAAQTGKPSTGGTSNTYKLDGLIKQSFSITTLSGRKLHIISYYTKRDIRENRLRKIHEDPHFRRALINSADLFSNGNGLSLPLAALPSATKKPRSSNASTSGAANTKGKGGASNGNFDPSELDGGVLQWTNRVDENEFQDPTSRTGEDGDATFDSFMGGDNRSGDEGNGGSGSGGRGAGGSGSGAAAGGGAGNGRGGKSSQDATGNKRKRGAGNGANGASNAGGGGGAADHAGQHGNDPNPNMPPPHLYGLNGMGTGMPPFGADGRPIPGYGGHMQPPISMPYDGYPFAGTQNHQQQDHRYGPNAGGPVPNQGYAYGIAPPPPPPAQAQQGNAGPADPASISATASRSGSGSSASGSAFAHNGGAETNTTAATSPAFSITGNGGSADVNGAGNSGKSSSKSPPTTSSESRSTSASRTLPSLNSISNGMRSDGAGNGSGSGSGPRGLAGGSNSSGAPMNTLPPLSHPSAFHSGHSGPGGPSGAALSLNTSSRTAQGPHSAGLVAERPPLKRRFADGLNPLLSPPHSNASRVSSSAGLGMRSHRELPPLSRPSLGRRKRSSSSGELEYLAAHGRLPTLKSLRGDRSASPSGHGATPTASGRGRNPSSDEDVRLPPLSQQWNLASGNGGSLSALIARGANESSVRDQAHRRPRSENEFEQGSGRRSDEEEEEEEEVFPPRPHHHRHHPQLVAGGGGEPLSRSRSRAEQESAVGALLSLRSAPQSTKSGRSGSSSSSSASSDGDASTSRSKAGHNRHHQHRQGRRASEDGAQARDAYSSPPPQGGGAPNSSVSAAASGEPMSPVRSLSNTGSTSSSSSQERGSDSSKNGSIARSLISVSTADSTPMPATPADHAPLLRHHLLPSGGRMDQDPQSRGSPSSGLDKFASSNKDVKVSGAEAAAAAVVTATSTAAAEPSTTTAVLEKDVVSSKTTATKLDAIEEAGPKPALVDAAGYPVY</sequence>
<proteinExistence type="predicted"/>
<feature type="compositionally biased region" description="Basic and acidic residues" evidence="1">
    <location>
        <begin position="1076"/>
        <end position="1100"/>
    </location>
</feature>
<dbReference type="PANTHER" id="PTHR28027">
    <property type="entry name" value="TRANSCRIPTIONAL REGULATOR MIT1"/>
    <property type="match status" value="1"/>
</dbReference>
<feature type="compositionally biased region" description="Gly residues" evidence="1">
    <location>
        <begin position="648"/>
        <end position="664"/>
    </location>
</feature>
<feature type="compositionally biased region" description="Polar residues" evidence="1">
    <location>
        <begin position="58"/>
        <end position="70"/>
    </location>
</feature>
<dbReference type="Proteomes" id="UP001176517">
    <property type="component" value="Unassembled WGS sequence"/>
</dbReference>
<feature type="region of interest" description="Disordered" evidence="1">
    <location>
        <begin position="573"/>
        <end position="1329"/>
    </location>
</feature>
<comment type="caution">
    <text evidence="2">The sequence shown here is derived from an EMBL/GenBank/DDBJ whole genome shotgun (WGS) entry which is preliminary data.</text>
</comment>
<feature type="compositionally biased region" description="Polar residues" evidence="1">
    <location>
        <begin position="28"/>
        <end position="41"/>
    </location>
</feature>
<evidence type="ECO:0000256" key="1">
    <source>
        <dbReference type="SAM" id="MobiDB-lite"/>
    </source>
</evidence>
<dbReference type="EMBL" id="JAPDMZ010000253">
    <property type="protein sequence ID" value="KAK0544973.1"/>
    <property type="molecule type" value="Genomic_DNA"/>
</dbReference>
<dbReference type="Pfam" id="PF09729">
    <property type="entry name" value="Gti1_Pac2"/>
    <property type="match status" value="1"/>
</dbReference>
<feature type="compositionally biased region" description="Polar residues" evidence="1">
    <location>
        <begin position="88"/>
        <end position="100"/>
    </location>
</feature>
<feature type="region of interest" description="Disordered" evidence="1">
    <location>
        <begin position="88"/>
        <end position="242"/>
    </location>
</feature>
<feature type="compositionally biased region" description="Polar residues" evidence="1">
    <location>
        <begin position="1259"/>
        <end position="1275"/>
    </location>
</feature>
<feature type="compositionally biased region" description="Polar residues" evidence="1">
    <location>
        <begin position="921"/>
        <end position="931"/>
    </location>
</feature>
<feature type="compositionally biased region" description="Low complexity" evidence="1">
    <location>
        <begin position="1238"/>
        <end position="1252"/>
    </location>
</feature>
<name>A0AAN6JR96_9BASI</name>
<evidence type="ECO:0000313" key="3">
    <source>
        <dbReference type="Proteomes" id="UP001176517"/>
    </source>
</evidence>
<accession>A0AAN6JR96</accession>
<feature type="compositionally biased region" description="Polar residues" evidence="1">
    <location>
        <begin position="1303"/>
        <end position="1312"/>
    </location>
</feature>
<dbReference type="InterPro" id="IPR018608">
    <property type="entry name" value="Gti1/Pac2"/>
</dbReference>
<evidence type="ECO:0000313" key="2">
    <source>
        <dbReference type="EMBL" id="KAK0544973.1"/>
    </source>
</evidence>
<feature type="compositionally biased region" description="Low complexity" evidence="1">
    <location>
        <begin position="14"/>
        <end position="26"/>
    </location>
</feature>